<evidence type="ECO:0000256" key="6">
    <source>
        <dbReference type="ARBA" id="ARBA00022842"/>
    </source>
</evidence>
<evidence type="ECO:0000256" key="1">
    <source>
        <dbReference type="ARBA" id="ARBA00022490"/>
    </source>
</evidence>
<comment type="function">
    <text evidence="8">3'-5'-exoribonuclease that specifically recognizes RNAs polyuridylated at their 3' end and mediates their degradation. Component of an exosome-independent RNA degradation pathway that mediates degradation of cytoplasmic mRNAs that have been deadenylated and subsequently uridylated at their 3'.</text>
</comment>
<protein>
    <recommendedName>
        <fullName evidence="8">DIS3-like exonuclease 2</fullName>
        <ecNumber evidence="8">3.1.13.-</ecNumber>
    </recommendedName>
</protein>
<dbReference type="EC" id="3.1.13.-" evidence="8"/>
<feature type="binding site" evidence="8">
    <location>
        <position position="709"/>
    </location>
    <ligand>
        <name>Mg(2+)</name>
        <dbReference type="ChEBI" id="CHEBI:18420"/>
    </ligand>
</feature>
<dbReference type="GO" id="GO:0046872">
    <property type="term" value="F:metal ion binding"/>
    <property type="evidence" value="ECO:0007669"/>
    <property type="project" value="UniProtKB-KW"/>
</dbReference>
<keyword evidence="6 8" id="KW-0460">Magnesium</keyword>
<keyword evidence="2 8" id="KW-0540">Nuclease</keyword>
<comment type="similarity">
    <text evidence="8">Belongs to the RNR ribonuclease family. DIS3L2 subfamily.</text>
</comment>
<dbReference type="GO" id="GO:0000932">
    <property type="term" value="C:P-body"/>
    <property type="evidence" value="ECO:0007669"/>
    <property type="project" value="UniProtKB-SubCell"/>
</dbReference>
<dbReference type="SUPFAM" id="SSF55144">
    <property type="entry name" value="LigT-like"/>
    <property type="match status" value="1"/>
</dbReference>
<feature type="compositionally biased region" description="Polar residues" evidence="9">
    <location>
        <begin position="355"/>
        <end position="405"/>
    </location>
</feature>
<evidence type="ECO:0000256" key="5">
    <source>
        <dbReference type="ARBA" id="ARBA00022839"/>
    </source>
</evidence>
<feature type="compositionally biased region" description="Polar residues" evidence="9">
    <location>
        <begin position="308"/>
        <end position="336"/>
    </location>
</feature>
<dbReference type="GO" id="GO:1990074">
    <property type="term" value="P:polyuridylation-dependent mRNA catabolic process"/>
    <property type="evidence" value="ECO:0007669"/>
    <property type="project" value="UniProtKB-UniRule"/>
</dbReference>
<evidence type="ECO:0000259" key="10">
    <source>
        <dbReference type="SMART" id="SM00955"/>
    </source>
</evidence>
<evidence type="ECO:0000256" key="2">
    <source>
        <dbReference type="ARBA" id="ARBA00022722"/>
    </source>
</evidence>
<dbReference type="Proteomes" id="UP001211907">
    <property type="component" value="Unassembled WGS sequence"/>
</dbReference>
<dbReference type="InterPro" id="IPR022966">
    <property type="entry name" value="RNase_II/R_CS"/>
</dbReference>
<feature type="compositionally biased region" description="Basic residues" evidence="9">
    <location>
        <begin position="63"/>
        <end position="75"/>
    </location>
</feature>
<feature type="region of interest" description="Disordered" evidence="9">
    <location>
        <begin position="262"/>
        <end position="412"/>
    </location>
</feature>
<feature type="compositionally biased region" description="Polar residues" evidence="9">
    <location>
        <begin position="33"/>
        <end position="53"/>
    </location>
</feature>
<evidence type="ECO:0000313" key="12">
    <source>
        <dbReference type="Proteomes" id="UP001211907"/>
    </source>
</evidence>
<reference evidence="11" key="1">
    <citation type="submission" date="2020-05" db="EMBL/GenBank/DDBJ databases">
        <title>Phylogenomic resolution of chytrid fungi.</title>
        <authorList>
            <person name="Stajich J.E."/>
            <person name="Amses K."/>
            <person name="Simmons R."/>
            <person name="Seto K."/>
            <person name="Myers J."/>
            <person name="Bonds A."/>
            <person name="Quandt C.A."/>
            <person name="Barry K."/>
            <person name="Liu P."/>
            <person name="Grigoriev I."/>
            <person name="Longcore J.E."/>
            <person name="James T.Y."/>
        </authorList>
    </citation>
    <scope>NUCLEOTIDE SEQUENCE</scope>
    <source>
        <strain evidence="11">JEL0513</strain>
    </source>
</reference>
<feature type="site" description="Important for catalytic activity" evidence="8">
    <location>
        <position position="708"/>
    </location>
</feature>
<accession>A0AAD5T8U2</accession>
<dbReference type="PROSITE" id="PS01175">
    <property type="entry name" value="RIBONUCLEASE_II"/>
    <property type="match status" value="1"/>
</dbReference>
<feature type="compositionally biased region" description="Polar residues" evidence="9">
    <location>
        <begin position="281"/>
        <end position="291"/>
    </location>
</feature>
<gene>
    <name evidence="11" type="ORF">HK100_002291</name>
</gene>
<feature type="compositionally biased region" description="Basic and acidic residues" evidence="9">
    <location>
        <begin position="12"/>
        <end position="32"/>
    </location>
</feature>
<dbReference type="GO" id="GO:0000175">
    <property type="term" value="F:3'-5'-RNA exonuclease activity"/>
    <property type="evidence" value="ECO:0007669"/>
    <property type="project" value="UniProtKB-UniRule"/>
</dbReference>
<proteinExistence type="inferred from homology"/>
<feature type="region of interest" description="Disordered" evidence="9">
    <location>
        <begin position="1"/>
        <end position="109"/>
    </location>
</feature>
<comment type="subcellular location">
    <subcellularLocation>
        <location evidence="8">Cytoplasm</location>
    </subcellularLocation>
    <subcellularLocation>
        <location evidence="8">Cytoplasm</location>
        <location evidence="8">P-body</location>
    </subcellularLocation>
</comment>
<sequence>MNHESENSIQEKAGKRKGESSKKEENHSKAKDSNASTGGDSNMNNDANTLSKNDINENNTNSTKKKKWAKQKNKKGGNASGEVHQDVNEGLTTPNETQRLEQQSQQQLRTKMTKTNQISNETRNTNANANVNNGNAGDSSEGEVIDFATLVPLTPQLRSSKKTPAQATPKIELQAENSVQFSSQIRTQPQTQAKHQSWQPRLPKAHAVNTNNLTNSGANSSVNAFIAAVSSPPVTNATPTKLTRKLAPNAPERVSILAQANKYDGGNSDDGQVKSGGAVTTPKNADSQQGGKESRNRRRESRAEKFNSPGSNNFINGNPGAQSRFTPSAVQSARQQQPPPNPVQLSHTPKHKQNLELSDTSVSWRNSNNDNGNTLQRTPQNLSKRSFGNCTPATPGGFNSPNAGYNSPRGGGGRNGPNLFEDYIPLASVQEGLQKKTLYQGLLRINKRSFFDAYVTVDGFDDDIYIPGKFKRNRAFDGDMVIIQILKDAELKKELDRTEDEAESKVKVMLDDEEGTEEQEIFGAEVDGIESKAPEARIYGKVVHILEQKEAHMVIGKLSVENPGHPNKTKFSNGQPVDSSINTIWFRPNDQRVPYIVVPVEHVPIEYLKSPKDYENSLWRLSVTKWPSHCQYPFGKVGGLMGIVGEIPVETDSLLLENGISWSDFSESVLKCLPPTPWAIPEYEYLQRKDFRNVRIFSVDPQTARDLDDALSVVLHDDGSFEIGVHIADVSYFVTKDTALDKEAQNRSTTVYLIQKAIPMLPRLLCEELCSLNPGVERLAFSVVWQISKDGIVQGDPWFGKSIIKSCAKLSYDHAQALIEGRDWTGLPKVEIDGKHTVEDIRADTMRLFELSVKLRQRRYEGGALAINSFKLWFSLDANGNPIDTGVYELKDSNRMIEEFMLLANMAVAKKISDAFPGSALLRRHEPPKSRPLKQFLEFSAEIGYPIDASTSYSFQASFDAIQNMNVENVLRQLAIKPMQRAKYFCTGLLETKFWEHYALNVPLYTHFTSPIRRYCDLIVHRQLEAALFNDAEPHDTDSVGLFARVCNERKFGSKDAQDASQRLYLSIYLDRLANSDAGCPLIGLEALLGVGKHGVIVEALVYKVAERSFDVIVERYGLEKRVWIEQSLAMYGVSFEKAENFGKQSCLTVLWKVGYCGDDGISGISDAMKLLAIETLDGGHENEGNIIVEDDSGWETLDENTVDIQQPTTAVNALATENKTQLALNNEKPVNGRRNHRRTKKRTNVDASKTITQKIHIFDRIPVVLVSDIKKSPPDIKAYLIHPDAAEKHRYLIDTQKIVTHDRIVDGENFSCPAIENEMQQALTPGFQDFSGVSTAEFENPYDALIAATGNDAEQLQVRYDSHRTARNAQQKEKLLSPEFPGFLIDFTLLRLVADQENSVVTDSRFVDPRHSLVVWARPSKAIQQIVLQCQEMLHAVAPNLWVMPLDSLHTTVLEVTHSRTAQEVDALAAQMQPAVEAIVNIAQSQTHRSRLVRPLLGFDASAIALSFVPAAGESGASSTPDGNDSYSYHHLRRDVFALAAAAGVTINSRYAVPSAHFTIARFIRTADDFAGGEGTPLDHLKIEKFVDRLELINAWLKREFWPNEIDGKIKNGGEWLVGKENGLIVRKGTLWYGGGESIREGNAYN</sequence>
<feature type="domain" description="RNB" evidence="10">
    <location>
        <begin position="688"/>
        <end position="1030"/>
    </location>
</feature>
<keyword evidence="4 8" id="KW-0378">Hydrolase</keyword>
<comment type="cofactor">
    <cofactor evidence="8">
        <name>Mg(2+)</name>
        <dbReference type="ChEBI" id="CHEBI:18420"/>
    </cofactor>
    <cofactor evidence="8">
        <name>Mn(2+)</name>
        <dbReference type="ChEBI" id="CHEBI:29035"/>
    </cofactor>
</comment>
<dbReference type="PANTHER" id="PTHR23355">
    <property type="entry name" value="RIBONUCLEASE"/>
    <property type="match status" value="1"/>
</dbReference>
<dbReference type="Gene3D" id="2.40.50.700">
    <property type="match status" value="1"/>
</dbReference>
<dbReference type="InterPro" id="IPR041093">
    <property type="entry name" value="Dis3l2-like_C"/>
</dbReference>
<dbReference type="InterPro" id="IPR028591">
    <property type="entry name" value="DIS3L2"/>
</dbReference>
<dbReference type="SMART" id="SM00955">
    <property type="entry name" value="RNB"/>
    <property type="match status" value="1"/>
</dbReference>
<dbReference type="InterPro" id="IPR050180">
    <property type="entry name" value="RNR_Ribonuclease"/>
</dbReference>
<keyword evidence="5 8" id="KW-0269">Exonuclease</keyword>
<dbReference type="InterPro" id="IPR001900">
    <property type="entry name" value="RNase_II/R"/>
</dbReference>
<dbReference type="GO" id="GO:0000956">
    <property type="term" value="P:nuclear-transcribed mRNA catabolic process"/>
    <property type="evidence" value="ECO:0007669"/>
    <property type="project" value="UniProtKB-UniRule"/>
</dbReference>
<dbReference type="InterPro" id="IPR012340">
    <property type="entry name" value="NA-bd_OB-fold"/>
</dbReference>
<evidence type="ECO:0000256" key="9">
    <source>
        <dbReference type="SAM" id="MobiDB-lite"/>
    </source>
</evidence>
<keyword evidence="1 8" id="KW-0963">Cytoplasm</keyword>
<dbReference type="SUPFAM" id="SSF50249">
    <property type="entry name" value="Nucleic acid-binding proteins"/>
    <property type="match status" value="2"/>
</dbReference>
<dbReference type="InterPro" id="IPR009097">
    <property type="entry name" value="Cyclic_Pdiesterase"/>
</dbReference>
<dbReference type="Gene3D" id="2.40.50.690">
    <property type="match status" value="1"/>
</dbReference>
<dbReference type="EMBL" id="JADGJH010000153">
    <property type="protein sequence ID" value="KAJ3135798.1"/>
    <property type="molecule type" value="Genomic_DNA"/>
</dbReference>
<evidence type="ECO:0000313" key="11">
    <source>
        <dbReference type="EMBL" id="KAJ3135798.1"/>
    </source>
</evidence>
<dbReference type="InterPro" id="IPR033771">
    <property type="entry name" value="Rrp44_CSD1"/>
</dbReference>
<evidence type="ECO:0000256" key="3">
    <source>
        <dbReference type="ARBA" id="ARBA00022723"/>
    </source>
</evidence>
<name>A0AAD5T8U2_9FUNG</name>
<keyword evidence="12" id="KW-1185">Reference proteome</keyword>
<dbReference type="Pfam" id="PF17877">
    <property type="entry name" value="Dis3l2_C_term"/>
    <property type="match status" value="1"/>
</dbReference>
<dbReference type="Pfam" id="PF00773">
    <property type="entry name" value="RNB"/>
    <property type="match status" value="1"/>
</dbReference>
<feature type="compositionally biased region" description="Low complexity" evidence="9">
    <location>
        <begin position="96"/>
        <end position="109"/>
    </location>
</feature>
<keyword evidence="3 8" id="KW-0479">Metal-binding</keyword>
<evidence type="ECO:0000256" key="7">
    <source>
        <dbReference type="ARBA" id="ARBA00022884"/>
    </source>
</evidence>
<dbReference type="InterPro" id="IPR041505">
    <property type="entry name" value="Dis3_CSD2"/>
</dbReference>
<dbReference type="Pfam" id="PF17849">
    <property type="entry name" value="OB_Dis3"/>
    <property type="match status" value="1"/>
</dbReference>
<dbReference type="Pfam" id="PF17216">
    <property type="entry name" value="Rrp44_CSD1"/>
    <property type="match status" value="1"/>
</dbReference>
<dbReference type="Gene3D" id="2.40.50.140">
    <property type="entry name" value="Nucleic acid-binding proteins"/>
    <property type="match status" value="1"/>
</dbReference>
<evidence type="ECO:0000256" key="4">
    <source>
        <dbReference type="ARBA" id="ARBA00022801"/>
    </source>
</evidence>
<dbReference type="HAMAP" id="MF_03045">
    <property type="entry name" value="DIS3L2"/>
    <property type="match status" value="1"/>
</dbReference>
<evidence type="ECO:0000256" key="8">
    <source>
        <dbReference type="HAMAP-Rule" id="MF_03045"/>
    </source>
</evidence>
<keyword evidence="8" id="KW-0464">Manganese</keyword>
<dbReference type="GO" id="GO:0003723">
    <property type="term" value="F:RNA binding"/>
    <property type="evidence" value="ECO:0007669"/>
    <property type="project" value="UniProtKB-KW"/>
</dbReference>
<keyword evidence="7 8" id="KW-0694">RNA-binding</keyword>
<comment type="caution">
    <text evidence="11">The sequence shown here is derived from an EMBL/GenBank/DDBJ whole genome shotgun (WGS) entry which is preliminary data.</text>
</comment>
<organism evidence="11 12">
    <name type="scientific">Physocladia obscura</name>
    <dbReference type="NCBI Taxonomy" id="109957"/>
    <lineage>
        <taxon>Eukaryota</taxon>
        <taxon>Fungi</taxon>
        <taxon>Fungi incertae sedis</taxon>
        <taxon>Chytridiomycota</taxon>
        <taxon>Chytridiomycota incertae sedis</taxon>
        <taxon>Chytridiomycetes</taxon>
        <taxon>Chytridiales</taxon>
        <taxon>Chytriomycetaceae</taxon>
        <taxon>Physocladia</taxon>
    </lineage>
</organism>
<dbReference type="PANTHER" id="PTHR23355:SF9">
    <property type="entry name" value="DIS3-LIKE EXONUCLEASE 2"/>
    <property type="match status" value="1"/>
</dbReference>
<feature type="binding site" evidence="8">
    <location>
        <position position="700"/>
    </location>
    <ligand>
        <name>Mg(2+)</name>
        <dbReference type="ChEBI" id="CHEBI:18420"/>
    </ligand>
</feature>